<evidence type="ECO:0000256" key="1">
    <source>
        <dbReference type="ARBA" id="ARBA00004496"/>
    </source>
</evidence>
<protein>
    <submittedName>
        <fullName evidence="5">Sestrin-1</fullName>
    </submittedName>
</protein>
<dbReference type="Pfam" id="PF04636">
    <property type="entry name" value="PA26"/>
    <property type="match status" value="2"/>
</dbReference>
<organism evidence="5 6">
    <name type="scientific">Dermatophagoides pteronyssinus</name>
    <name type="common">European house dust mite</name>
    <dbReference type="NCBI Taxonomy" id="6956"/>
    <lineage>
        <taxon>Eukaryota</taxon>
        <taxon>Metazoa</taxon>
        <taxon>Ecdysozoa</taxon>
        <taxon>Arthropoda</taxon>
        <taxon>Chelicerata</taxon>
        <taxon>Arachnida</taxon>
        <taxon>Acari</taxon>
        <taxon>Acariformes</taxon>
        <taxon>Sarcoptiformes</taxon>
        <taxon>Astigmata</taxon>
        <taxon>Psoroptidia</taxon>
        <taxon>Analgoidea</taxon>
        <taxon>Pyroglyphidae</taxon>
        <taxon>Dermatophagoidinae</taxon>
        <taxon>Dermatophagoides</taxon>
    </lineage>
</organism>
<dbReference type="InterPro" id="IPR029032">
    <property type="entry name" value="AhpD-like"/>
</dbReference>
<evidence type="ECO:0000256" key="3">
    <source>
        <dbReference type="ARBA" id="ARBA00022490"/>
    </source>
</evidence>
<comment type="similarity">
    <text evidence="2">Belongs to the sestrin family.</text>
</comment>
<keyword evidence="6" id="KW-1185">Reference proteome</keyword>
<dbReference type="SUPFAM" id="SSF69118">
    <property type="entry name" value="AhpD-like"/>
    <property type="match status" value="1"/>
</dbReference>
<feature type="compositionally biased region" description="Low complexity" evidence="4">
    <location>
        <begin position="263"/>
        <end position="295"/>
    </location>
</feature>
<reference evidence="5 6" key="2">
    <citation type="journal article" date="2022" name="Mol. Biol. Evol.">
        <title>Comparative Genomics Reveals Insights into the Divergent Evolution of Astigmatic Mites and Household Pest Adaptations.</title>
        <authorList>
            <person name="Xiong Q."/>
            <person name="Wan A.T."/>
            <person name="Liu X."/>
            <person name="Fung C.S."/>
            <person name="Xiao X."/>
            <person name="Malainual N."/>
            <person name="Hou J."/>
            <person name="Wang L."/>
            <person name="Wang M."/>
            <person name="Yang K.Y."/>
            <person name="Cui Y."/>
            <person name="Leung E.L."/>
            <person name="Nong W."/>
            <person name="Shin S.K."/>
            <person name="Au S.W."/>
            <person name="Jeong K.Y."/>
            <person name="Chew F.T."/>
            <person name="Hui J.H."/>
            <person name="Leung T.F."/>
            <person name="Tungtrongchitr A."/>
            <person name="Zhong N."/>
            <person name="Liu Z."/>
            <person name="Tsui S.K."/>
        </authorList>
    </citation>
    <scope>NUCLEOTIDE SEQUENCE [LARGE SCALE GENOMIC DNA]</scope>
    <source>
        <strain evidence="5">Derp</strain>
    </source>
</reference>
<gene>
    <name evidence="5" type="primary">SESN1</name>
    <name evidence="5" type="ORF">DERP_006010</name>
</gene>
<feature type="region of interest" description="Disordered" evidence="4">
    <location>
        <begin position="237"/>
        <end position="325"/>
    </location>
</feature>
<dbReference type="Proteomes" id="UP000887458">
    <property type="component" value="Unassembled WGS sequence"/>
</dbReference>
<dbReference type="PANTHER" id="PTHR12474:SF0">
    <property type="entry name" value="SESTRIN HOMOLOG"/>
    <property type="match status" value="1"/>
</dbReference>
<evidence type="ECO:0000256" key="2">
    <source>
        <dbReference type="ARBA" id="ARBA00008350"/>
    </source>
</evidence>
<evidence type="ECO:0000256" key="4">
    <source>
        <dbReference type="SAM" id="MobiDB-lite"/>
    </source>
</evidence>
<feature type="compositionally biased region" description="Low complexity" evidence="4">
    <location>
        <begin position="304"/>
        <end position="317"/>
    </location>
</feature>
<dbReference type="InterPro" id="IPR006730">
    <property type="entry name" value="Sestrin"/>
</dbReference>
<dbReference type="EMBL" id="NJHN03000018">
    <property type="protein sequence ID" value="KAH9425402.1"/>
    <property type="molecule type" value="Genomic_DNA"/>
</dbReference>
<comment type="subcellular location">
    <subcellularLocation>
        <location evidence="1">Cytoplasm</location>
    </subcellularLocation>
</comment>
<dbReference type="PANTHER" id="PTHR12474">
    <property type="entry name" value="P53 REGULATED PA26 NUCLEAR PROTEIN SESTRIN"/>
    <property type="match status" value="1"/>
</dbReference>
<evidence type="ECO:0000313" key="5">
    <source>
        <dbReference type="EMBL" id="KAH9425402.1"/>
    </source>
</evidence>
<reference evidence="5 6" key="1">
    <citation type="journal article" date="2018" name="J. Allergy Clin. Immunol.">
        <title>High-quality assembly of Dermatophagoides pteronyssinus genome and transcriptome reveals a wide range of novel allergens.</title>
        <authorList>
            <person name="Liu X.Y."/>
            <person name="Yang K.Y."/>
            <person name="Wang M.Q."/>
            <person name="Kwok J.S."/>
            <person name="Zeng X."/>
            <person name="Yang Z."/>
            <person name="Xiao X.J."/>
            <person name="Lau C.P."/>
            <person name="Li Y."/>
            <person name="Huang Z.M."/>
            <person name="Ba J.G."/>
            <person name="Yim A.K."/>
            <person name="Ouyang C.Y."/>
            <person name="Ngai S.M."/>
            <person name="Chan T.F."/>
            <person name="Leung E.L."/>
            <person name="Liu L."/>
            <person name="Liu Z.G."/>
            <person name="Tsui S.K."/>
        </authorList>
    </citation>
    <scope>NUCLEOTIDE SEQUENCE [LARGE SCALE GENOMIC DNA]</scope>
    <source>
        <strain evidence="5">Derp</strain>
    </source>
</reference>
<evidence type="ECO:0000313" key="6">
    <source>
        <dbReference type="Proteomes" id="UP000887458"/>
    </source>
</evidence>
<sequence>MSGIQFSQQQKEDFLEKTFTEYIGCHPTYTIPLIRAHNFIMRDIGPINTTIRYYIAIMAASRHRCTFLVQFLREQFLKIGGESEWLKGLEYAPIKLQSLNMINKILAHQPWLLKTTHIQLLFGQSLTKNINSWTLPELTHAIIIMAHFHSLCSLSFGCRFGYEPPECNVDEDGEIEIEELRFDNNNCNNNNNNGNIIKKIVKRSPASRLIVERCRQLEQEDANLAKIMNSFTLATANIKSGKHRNQKQQNNNNNKYRNKKHNGNNNNGDDKSTTTTTTMTTTTTTSTTTTTLSSSPNSDGSIKSESSTNDNSSSPSPDNDEFHPNTWSDDEWKKYNFNIFIDDPEFCYIDFAKRGRTTDTSTYRIQDYQWDDQGYSLSNYLFPDIASFLDEKFKVGYNLTYYTLGPKTNIDTSPFRRAVWNYIQSIYGIRHDDYNYREVNILLERQLKCYIKHLACFPELTPKHDFRSVMKGFRSSEKVHVIIMVAEARLQAEILYAMRTLMEYMKLSA</sequence>
<keyword evidence="3" id="KW-0963">Cytoplasm</keyword>
<proteinExistence type="inferred from homology"/>
<comment type="caution">
    <text evidence="5">The sequence shown here is derived from an EMBL/GenBank/DDBJ whole genome shotgun (WGS) entry which is preliminary data.</text>
</comment>
<name>A0ABQ8JS81_DERPT</name>
<accession>A0ABQ8JS81</accession>